<evidence type="ECO:0000313" key="9">
    <source>
        <dbReference type="Proteomes" id="UP000199608"/>
    </source>
</evidence>
<dbReference type="GO" id="GO:0031419">
    <property type="term" value="F:cobalamin binding"/>
    <property type="evidence" value="ECO:0007669"/>
    <property type="project" value="InterPro"/>
</dbReference>
<keyword evidence="3" id="KW-0479">Metal-binding</keyword>
<dbReference type="InterPro" id="IPR058240">
    <property type="entry name" value="rSAM_sf"/>
</dbReference>
<dbReference type="GO" id="GO:0051536">
    <property type="term" value="F:iron-sulfur cluster binding"/>
    <property type="evidence" value="ECO:0007669"/>
    <property type="project" value="UniProtKB-KW"/>
</dbReference>
<protein>
    <submittedName>
        <fullName evidence="8">Radical SAM superfamily enzyme YgiQ, UPF0313 family</fullName>
    </submittedName>
</protein>
<dbReference type="PROSITE" id="PS51918">
    <property type="entry name" value="RADICAL_SAM"/>
    <property type="match status" value="1"/>
</dbReference>
<dbReference type="InterPro" id="IPR006158">
    <property type="entry name" value="Cobalamin-bd"/>
</dbReference>
<feature type="domain" description="Radical SAM core" evidence="7">
    <location>
        <begin position="205"/>
        <end position="437"/>
    </location>
</feature>
<evidence type="ECO:0000256" key="5">
    <source>
        <dbReference type="ARBA" id="ARBA00023014"/>
    </source>
</evidence>
<dbReference type="SFLD" id="SFLDS00029">
    <property type="entry name" value="Radical_SAM"/>
    <property type="match status" value="1"/>
</dbReference>
<keyword evidence="5" id="KW-0411">Iron-sulfur</keyword>
<dbReference type="RefSeq" id="WP_092230170.1">
    <property type="nucleotide sequence ID" value="NZ_FNLL01000002.1"/>
</dbReference>
<evidence type="ECO:0000256" key="3">
    <source>
        <dbReference type="ARBA" id="ARBA00022723"/>
    </source>
</evidence>
<dbReference type="SMART" id="SM00729">
    <property type="entry name" value="Elp3"/>
    <property type="match status" value="1"/>
</dbReference>
<dbReference type="Pfam" id="PF04055">
    <property type="entry name" value="Radical_SAM"/>
    <property type="match status" value="1"/>
</dbReference>
<evidence type="ECO:0000259" key="6">
    <source>
        <dbReference type="PROSITE" id="PS51332"/>
    </source>
</evidence>
<sequence length="518" mass="59893">MRKITLINVDDSIGNFGIRKIASFIRQNGYRVDQIFLVSNDTTTFKYRFQATFGAEIDEGVKNQILEMVKGSVCVGMSCMTNHHRRAGLLSRAIKEKYPEKKVVLGGAHATIVQEDAIEDFDAVCVGEGEKAFLEYLQRLEMNQNVSTVKNFIVKVGDKIIKNSNRPLLSNKELEEMPFMDYGLKDNYIQEGSKIIKFSEEHQYKYSGPHYRVMYSLGCPFRCTYCSNNIMFKIDKNYSKLRRPSVDYFIQGLLNIKKTYPDITTFFLTDDAFFSLSTKEIQYFAEQFRNKIGLNLKITGAIPTSITEEKIHVLIGAGLKHVRMGIQSGNPRTLDLYGRKISPPRMIKAMDTLSKFKKYLIPTECDIILDNPFETSDDLKETILFLDKLPRPYFLNTFSLEYLPKTSLTKKAIDEKYVESDSRNDLLCKFPKGTFPNLLISLYGVFKMPSFVIKYLVNSKIMNSDMQFTALIKMLKFFNFSKRAFYFSLHGDFYFLTPKYCKMLNRLHYLGRKAIKKL</sequence>
<dbReference type="CDD" id="cd01335">
    <property type="entry name" value="Radical_SAM"/>
    <property type="match status" value="1"/>
</dbReference>
<dbReference type="CDD" id="cd02068">
    <property type="entry name" value="radical_SAM_B12_BD"/>
    <property type="match status" value="1"/>
</dbReference>
<dbReference type="PANTHER" id="PTHR43409">
    <property type="entry name" value="ANAEROBIC MAGNESIUM-PROTOPORPHYRIN IX MONOMETHYL ESTER CYCLASE-RELATED"/>
    <property type="match status" value="1"/>
</dbReference>
<name>A0A1H2DRQ7_9BACT</name>
<dbReference type="Gene3D" id="3.40.50.280">
    <property type="entry name" value="Cobalamin-binding domain"/>
    <property type="match status" value="1"/>
</dbReference>
<dbReference type="PROSITE" id="PS51332">
    <property type="entry name" value="B12_BINDING"/>
    <property type="match status" value="1"/>
</dbReference>
<comment type="cofactor">
    <cofactor evidence="1">
        <name>[4Fe-4S] cluster</name>
        <dbReference type="ChEBI" id="CHEBI:49883"/>
    </cofactor>
</comment>
<evidence type="ECO:0000259" key="7">
    <source>
        <dbReference type="PROSITE" id="PS51918"/>
    </source>
</evidence>
<accession>A0A1H2DRQ7</accession>
<dbReference type="SUPFAM" id="SSF102114">
    <property type="entry name" value="Radical SAM enzymes"/>
    <property type="match status" value="1"/>
</dbReference>
<proteinExistence type="predicted"/>
<keyword evidence="9" id="KW-1185">Reference proteome</keyword>
<evidence type="ECO:0000256" key="1">
    <source>
        <dbReference type="ARBA" id="ARBA00001966"/>
    </source>
</evidence>
<dbReference type="InterPro" id="IPR023404">
    <property type="entry name" value="rSAM_horseshoe"/>
</dbReference>
<dbReference type="GO" id="GO:0003824">
    <property type="term" value="F:catalytic activity"/>
    <property type="evidence" value="ECO:0007669"/>
    <property type="project" value="InterPro"/>
</dbReference>
<dbReference type="Gene3D" id="3.80.30.20">
    <property type="entry name" value="tm_1862 like domain"/>
    <property type="match status" value="1"/>
</dbReference>
<feature type="domain" description="B12-binding" evidence="6">
    <location>
        <begin position="1"/>
        <end position="147"/>
    </location>
</feature>
<dbReference type="PANTHER" id="PTHR43409:SF7">
    <property type="entry name" value="BLL1977 PROTEIN"/>
    <property type="match status" value="1"/>
</dbReference>
<keyword evidence="4" id="KW-0408">Iron</keyword>
<dbReference type="Proteomes" id="UP000199608">
    <property type="component" value="Unassembled WGS sequence"/>
</dbReference>
<dbReference type="SFLD" id="SFLDG01082">
    <property type="entry name" value="B12-binding_domain_containing"/>
    <property type="match status" value="1"/>
</dbReference>
<reference evidence="9" key="1">
    <citation type="submission" date="2016-10" db="EMBL/GenBank/DDBJ databases">
        <authorList>
            <person name="Varghese N."/>
            <person name="Submissions S."/>
        </authorList>
    </citation>
    <scope>NUCLEOTIDE SEQUENCE [LARGE SCALE GENOMIC DNA]</scope>
    <source>
        <strain evidence="9">DSM 3384</strain>
    </source>
</reference>
<keyword evidence="2" id="KW-0949">S-adenosyl-L-methionine</keyword>
<dbReference type="InterPro" id="IPR051198">
    <property type="entry name" value="BchE-like"/>
</dbReference>
<organism evidence="8 9">
    <name type="scientific">Desulfobacula phenolica</name>
    <dbReference type="NCBI Taxonomy" id="90732"/>
    <lineage>
        <taxon>Bacteria</taxon>
        <taxon>Pseudomonadati</taxon>
        <taxon>Thermodesulfobacteriota</taxon>
        <taxon>Desulfobacteria</taxon>
        <taxon>Desulfobacterales</taxon>
        <taxon>Desulfobacteraceae</taxon>
        <taxon>Desulfobacula</taxon>
    </lineage>
</organism>
<dbReference type="InterPro" id="IPR007197">
    <property type="entry name" value="rSAM"/>
</dbReference>
<dbReference type="Pfam" id="PF02310">
    <property type="entry name" value="B12-binding"/>
    <property type="match status" value="1"/>
</dbReference>
<dbReference type="InterPro" id="IPR006638">
    <property type="entry name" value="Elp3/MiaA/NifB-like_rSAM"/>
</dbReference>
<gene>
    <name evidence="8" type="ORF">SAMN04487931_10247</name>
</gene>
<dbReference type="EMBL" id="FNLL01000002">
    <property type="protein sequence ID" value="SDT85555.1"/>
    <property type="molecule type" value="Genomic_DNA"/>
</dbReference>
<dbReference type="GO" id="GO:0046872">
    <property type="term" value="F:metal ion binding"/>
    <property type="evidence" value="ECO:0007669"/>
    <property type="project" value="UniProtKB-KW"/>
</dbReference>
<evidence type="ECO:0000313" key="8">
    <source>
        <dbReference type="EMBL" id="SDT85555.1"/>
    </source>
</evidence>
<dbReference type="AlphaFoldDB" id="A0A1H2DRQ7"/>
<evidence type="ECO:0000256" key="4">
    <source>
        <dbReference type="ARBA" id="ARBA00023004"/>
    </source>
</evidence>
<evidence type="ECO:0000256" key="2">
    <source>
        <dbReference type="ARBA" id="ARBA00022691"/>
    </source>
</evidence>